<dbReference type="AlphaFoldDB" id="A0A0N4T9R9"/>
<proteinExistence type="predicted"/>
<evidence type="ECO:0000313" key="2">
    <source>
        <dbReference type="Proteomes" id="UP000278627"/>
    </source>
</evidence>
<keyword evidence="2" id="KW-1185">Reference proteome</keyword>
<organism evidence="3">
    <name type="scientific">Brugia pahangi</name>
    <name type="common">Filarial nematode worm</name>
    <dbReference type="NCBI Taxonomy" id="6280"/>
    <lineage>
        <taxon>Eukaryota</taxon>
        <taxon>Metazoa</taxon>
        <taxon>Ecdysozoa</taxon>
        <taxon>Nematoda</taxon>
        <taxon>Chromadorea</taxon>
        <taxon>Rhabditida</taxon>
        <taxon>Spirurina</taxon>
        <taxon>Spiruromorpha</taxon>
        <taxon>Filarioidea</taxon>
        <taxon>Onchocercidae</taxon>
        <taxon>Brugia</taxon>
    </lineage>
</organism>
<name>A0A0N4T9R9_BRUPA</name>
<dbReference type="Proteomes" id="UP000278627">
    <property type="component" value="Unassembled WGS sequence"/>
</dbReference>
<dbReference type="WBParaSite" id="BPAG_0000495601-mRNA-1">
    <property type="protein sequence ID" value="BPAG_0000495601-mRNA-1"/>
    <property type="gene ID" value="BPAG_0000495601"/>
</dbReference>
<dbReference type="EMBL" id="UZAD01002920">
    <property type="protein sequence ID" value="VDN86106.1"/>
    <property type="molecule type" value="Genomic_DNA"/>
</dbReference>
<evidence type="ECO:0000313" key="3">
    <source>
        <dbReference type="WBParaSite" id="BPAG_0000495601-mRNA-1"/>
    </source>
</evidence>
<evidence type="ECO:0000313" key="1">
    <source>
        <dbReference type="EMBL" id="VDN86106.1"/>
    </source>
</evidence>
<reference evidence="3" key="1">
    <citation type="submission" date="2017-02" db="UniProtKB">
        <authorList>
            <consortium name="WormBaseParasite"/>
        </authorList>
    </citation>
    <scope>IDENTIFICATION</scope>
</reference>
<sequence>MTDRKFEMGQDAAHQNDIEFHFIGATSSKIIRLHYL</sequence>
<accession>A0A0N4T9R9</accession>
<gene>
    <name evidence="1" type="ORF">BPAG_LOCUS4920</name>
</gene>
<protein>
    <submittedName>
        <fullName evidence="3">Transposase</fullName>
    </submittedName>
</protein>
<reference evidence="1 2" key="2">
    <citation type="submission" date="2018-11" db="EMBL/GenBank/DDBJ databases">
        <authorList>
            <consortium name="Pathogen Informatics"/>
        </authorList>
    </citation>
    <scope>NUCLEOTIDE SEQUENCE [LARGE SCALE GENOMIC DNA]</scope>
</reference>